<reference evidence="2" key="1">
    <citation type="journal article" date="2020" name="Stud. Mycol.">
        <title>101 Dothideomycetes genomes: a test case for predicting lifestyles and emergence of pathogens.</title>
        <authorList>
            <person name="Haridas S."/>
            <person name="Albert R."/>
            <person name="Binder M."/>
            <person name="Bloem J."/>
            <person name="Labutti K."/>
            <person name="Salamov A."/>
            <person name="Andreopoulos B."/>
            <person name="Baker S."/>
            <person name="Barry K."/>
            <person name="Bills G."/>
            <person name="Bluhm B."/>
            <person name="Cannon C."/>
            <person name="Castanera R."/>
            <person name="Culley D."/>
            <person name="Daum C."/>
            <person name="Ezra D."/>
            <person name="Gonzalez J."/>
            <person name="Henrissat B."/>
            <person name="Kuo A."/>
            <person name="Liang C."/>
            <person name="Lipzen A."/>
            <person name="Lutzoni F."/>
            <person name="Magnuson J."/>
            <person name="Mondo S."/>
            <person name="Nolan M."/>
            <person name="Ohm R."/>
            <person name="Pangilinan J."/>
            <person name="Park H.-J."/>
            <person name="Ramirez L."/>
            <person name="Alfaro M."/>
            <person name="Sun H."/>
            <person name="Tritt A."/>
            <person name="Yoshinaga Y."/>
            <person name="Zwiers L.-H."/>
            <person name="Turgeon B."/>
            <person name="Goodwin S."/>
            <person name="Spatafora J."/>
            <person name="Crous P."/>
            <person name="Grigoriev I."/>
        </authorList>
    </citation>
    <scope>NUCLEOTIDE SEQUENCE</scope>
    <source>
        <strain evidence="2">CBS 115976</strain>
    </source>
</reference>
<sequence length="689" mass="78385">MAPRGARSRATRVSYRELSFDNIDEDDASFGSDGSRSPPTRHSTRASRQKVQSLKELSSDEGFSGDESESGEEHLELPAPKRRRLATRPIAKRTRAATAPKASPSRRRATRPAREPREDRPKRRKVPKGPQIPTDGISPLWHTLPYEVMLSIFDFGFALYPTGQKAGSSWLAGAAKTCKDYSEPALAALYRNPPLYTSTRIELFFGHMMAPTSRHFINYHSKVKRLEIDERCLGTTFDLVALVKQLPQLAHLNIWSPKDHALRGNATVATERYWQMPTDLISEIGRVDPPLKSWNWNMKMMPVDQELDASDRWKFILNCHQQMPLSKIKHLTLTNFNFTKTATESFLDMTPTTLNQANPEVVLKSNQATYIPPDYGATDPLSTAIQALPRLRNMRFEYCDIVTGPWLNRLPSTLTKLDIHCCHWLRSEHLQAYLEQGNSLKTLVLDHNPSLDLNFLQCLKKTCPHLEDLRMELIYFDPDDRSKVYDTWFDNIINETCVPTWPSSLIHLEILHLRHWEGPAAEMFFKSIIDSSQELPNLRHLEISASVGGLGWKQRATFRDQWVSKFEEVFLRVSDEPSPHLVSKRAYRQWNQAKLRAAAPASPPKSDATASDSASTRRLRPRRPTIEDEDDLFAASLKSRVFAALKAPGSTLGMCEVVNISIGDQRPRTQELRESDLLDSEPSGDEDYE</sequence>
<feature type="region of interest" description="Disordered" evidence="1">
    <location>
        <begin position="665"/>
        <end position="689"/>
    </location>
</feature>
<keyword evidence="3" id="KW-1185">Reference proteome</keyword>
<dbReference type="AlphaFoldDB" id="A0A6A6UMC6"/>
<organism evidence="2 3">
    <name type="scientific">Microthyrium microscopicum</name>
    <dbReference type="NCBI Taxonomy" id="703497"/>
    <lineage>
        <taxon>Eukaryota</taxon>
        <taxon>Fungi</taxon>
        <taxon>Dikarya</taxon>
        <taxon>Ascomycota</taxon>
        <taxon>Pezizomycotina</taxon>
        <taxon>Dothideomycetes</taxon>
        <taxon>Dothideomycetes incertae sedis</taxon>
        <taxon>Microthyriales</taxon>
        <taxon>Microthyriaceae</taxon>
        <taxon>Microthyrium</taxon>
    </lineage>
</organism>
<evidence type="ECO:0000256" key="1">
    <source>
        <dbReference type="SAM" id="MobiDB-lite"/>
    </source>
</evidence>
<dbReference type="EMBL" id="MU004232">
    <property type="protein sequence ID" value="KAF2672228.1"/>
    <property type="molecule type" value="Genomic_DNA"/>
</dbReference>
<accession>A0A6A6UMC6</accession>
<evidence type="ECO:0000313" key="3">
    <source>
        <dbReference type="Proteomes" id="UP000799302"/>
    </source>
</evidence>
<feature type="region of interest" description="Disordered" evidence="1">
    <location>
        <begin position="1"/>
        <end position="136"/>
    </location>
</feature>
<evidence type="ECO:0008006" key="4">
    <source>
        <dbReference type="Google" id="ProtNLM"/>
    </source>
</evidence>
<feature type="compositionally biased region" description="Basic residues" evidence="1">
    <location>
        <begin position="1"/>
        <end position="10"/>
    </location>
</feature>
<gene>
    <name evidence="2" type="ORF">BT63DRAFT_191842</name>
</gene>
<name>A0A6A6UMC6_9PEZI</name>
<proteinExistence type="predicted"/>
<feature type="compositionally biased region" description="Basic and acidic residues" evidence="1">
    <location>
        <begin position="112"/>
        <end position="121"/>
    </location>
</feature>
<protein>
    <recommendedName>
        <fullName evidence="4">RNI-like protein</fullName>
    </recommendedName>
</protein>
<dbReference type="Gene3D" id="3.80.10.10">
    <property type="entry name" value="Ribonuclease Inhibitor"/>
    <property type="match status" value="1"/>
</dbReference>
<feature type="compositionally biased region" description="Acidic residues" evidence="1">
    <location>
        <begin position="677"/>
        <end position="689"/>
    </location>
</feature>
<evidence type="ECO:0000313" key="2">
    <source>
        <dbReference type="EMBL" id="KAF2672228.1"/>
    </source>
</evidence>
<feature type="region of interest" description="Disordered" evidence="1">
    <location>
        <begin position="594"/>
        <end position="626"/>
    </location>
</feature>
<dbReference type="SUPFAM" id="SSF52047">
    <property type="entry name" value="RNI-like"/>
    <property type="match status" value="1"/>
</dbReference>
<feature type="compositionally biased region" description="Basic and acidic residues" evidence="1">
    <location>
        <begin position="665"/>
        <end position="676"/>
    </location>
</feature>
<feature type="compositionally biased region" description="Low complexity" evidence="1">
    <location>
        <begin position="594"/>
        <end position="616"/>
    </location>
</feature>
<feature type="compositionally biased region" description="Basic residues" evidence="1">
    <location>
        <begin position="80"/>
        <end position="95"/>
    </location>
</feature>
<dbReference type="Proteomes" id="UP000799302">
    <property type="component" value="Unassembled WGS sequence"/>
</dbReference>
<dbReference type="OrthoDB" id="5395390at2759"/>
<feature type="compositionally biased region" description="Polar residues" evidence="1">
    <location>
        <begin position="32"/>
        <end position="41"/>
    </location>
</feature>
<dbReference type="InterPro" id="IPR032675">
    <property type="entry name" value="LRR_dom_sf"/>
</dbReference>